<dbReference type="Pfam" id="PF04542">
    <property type="entry name" value="Sigma70_r2"/>
    <property type="match status" value="1"/>
</dbReference>
<dbReference type="PANTHER" id="PTHR43133">
    <property type="entry name" value="RNA POLYMERASE ECF-TYPE SIGMA FACTO"/>
    <property type="match status" value="1"/>
</dbReference>
<comment type="similarity">
    <text evidence="1">Belongs to the sigma-70 factor family. ECF subfamily.</text>
</comment>
<dbReference type="CDD" id="cd06171">
    <property type="entry name" value="Sigma70_r4"/>
    <property type="match status" value="1"/>
</dbReference>
<dbReference type="NCBIfam" id="NF009176">
    <property type="entry name" value="PRK12524.1"/>
    <property type="match status" value="1"/>
</dbReference>
<keyword evidence="5" id="KW-0804">Transcription</keyword>
<evidence type="ECO:0000313" key="9">
    <source>
        <dbReference type="Proteomes" id="UP000244224"/>
    </source>
</evidence>
<dbReference type="GO" id="GO:0003677">
    <property type="term" value="F:DNA binding"/>
    <property type="evidence" value="ECO:0007669"/>
    <property type="project" value="UniProtKB-KW"/>
</dbReference>
<sequence length="199" mass="21625">MPLDVSSDLPDAVLLARYAAGDRAAARVLTLRFTPRVLGYATRLLGDRAEAEDVAQEAMLRLWRIAPDWRAEEAQVSTWLYRVVTNLVTDRQRARARRPLDLPETAPEVADDAPGAAAAMMQRDRMAALDTALTALPERQRQAVVLRHLEGLANPEIAGIMGIGVEAVESLTARGKRALAAVLSGQRAALGYEDEETGT</sequence>
<dbReference type="GO" id="GO:0016987">
    <property type="term" value="F:sigma factor activity"/>
    <property type="evidence" value="ECO:0007669"/>
    <property type="project" value="UniProtKB-KW"/>
</dbReference>
<proteinExistence type="inferred from homology"/>
<dbReference type="PANTHER" id="PTHR43133:SF8">
    <property type="entry name" value="RNA POLYMERASE SIGMA FACTOR HI_1459-RELATED"/>
    <property type="match status" value="1"/>
</dbReference>
<evidence type="ECO:0000313" key="8">
    <source>
        <dbReference type="EMBL" id="PTX49916.1"/>
    </source>
</evidence>
<evidence type="ECO:0000259" key="6">
    <source>
        <dbReference type="Pfam" id="PF04542"/>
    </source>
</evidence>
<dbReference type="InterPro" id="IPR014284">
    <property type="entry name" value="RNA_pol_sigma-70_dom"/>
</dbReference>
<evidence type="ECO:0000256" key="3">
    <source>
        <dbReference type="ARBA" id="ARBA00023082"/>
    </source>
</evidence>
<dbReference type="NCBIfam" id="TIGR02937">
    <property type="entry name" value="sigma70-ECF"/>
    <property type="match status" value="1"/>
</dbReference>
<dbReference type="Proteomes" id="UP000244224">
    <property type="component" value="Unassembled WGS sequence"/>
</dbReference>
<accession>A0A2T6B1F9</accession>
<protein>
    <submittedName>
        <fullName evidence="8">RNA polymerase ECF family sigma subunit</fullName>
    </submittedName>
</protein>
<dbReference type="Gene3D" id="1.10.10.10">
    <property type="entry name" value="Winged helix-like DNA-binding domain superfamily/Winged helix DNA-binding domain"/>
    <property type="match status" value="1"/>
</dbReference>
<dbReference type="AlphaFoldDB" id="A0A2T6B1F9"/>
<dbReference type="InterPro" id="IPR013249">
    <property type="entry name" value="RNA_pol_sigma70_r4_t2"/>
</dbReference>
<evidence type="ECO:0000259" key="7">
    <source>
        <dbReference type="Pfam" id="PF08281"/>
    </source>
</evidence>
<dbReference type="EMBL" id="QBKP01000006">
    <property type="protein sequence ID" value="PTX49916.1"/>
    <property type="molecule type" value="Genomic_DNA"/>
</dbReference>
<feature type="domain" description="RNA polymerase sigma-70 region 2" evidence="6">
    <location>
        <begin position="32"/>
        <end position="98"/>
    </location>
</feature>
<evidence type="ECO:0000256" key="1">
    <source>
        <dbReference type="ARBA" id="ARBA00010641"/>
    </source>
</evidence>
<evidence type="ECO:0000256" key="5">
    <source>
        <dbReference type="ARBA" id="ARBA00023163"/>
    </source>
</evidence>
<dbReference type="Pfam" id="PF08281">
    <property type="entry name" value="Sigma70_r4_2"/>
    <property type="match status" value="1"/>
</dbReference>
<dbReference type="InterPro" id="IPR013324">
    <property type="entry name" value="RNA_pol_sigma_r3/r4-like"/>
</dbReference>
<dbReference type="InterPro" id="IPR036388">
    <property type="entry name" value="WH-like_DNA-bd_sf"/>
</dbReference>
<evidence type="ECO:0000256" key="4">
    <source>
        <dbReference type="ARBA" id="ARBA00023125"/>
    </source>
</evidence>
<reference evidence="8 9" key="1">
    <citation type="submission" date="2018-04" db="EMBL/GenBank/DDBJ databases">
        <title>Genomic Encyclopedia of Archaeal and Bacterial Type Strains, Phase II (KMG-II): from individual species to whole genera.</title>
        <authorList>
            <person name="Goeker M."/>
        </authorList>
    </citation>
    <scope>NUCLEOTIDE SEQUENCE [LARGE SCALE GENOMIC DNA]</scope>
    <source>
        <strain evidence="8 9">DSM 21823</strain>
    </source>
</reference>
<dbReference type="Gene3D" id="1.10.1740.10">
    <property type="match status" value="1"/>
</dbReference>
<organism evidence="8 9">
    <name type="scientific">Gemmobacter caeni</name>
    <dbReference type="NCBI Taxonomy" id="589035"/>
    <lineage>
        <taxon>Bacteria</taxon>
        <taxon>Pseudomonadati</taxon>
        <taxon>Pseudomonadota</taxon>
        <taxon>Alphaproteobacteria</taxon>
        <taxon>Rhodobacterales</taxon>
        <taxon>Paracoccaceae</taxon>
        <taxon>Gemmobacter</taxon>
    </lineage>
</organism>
<dbReference type="InterPro" id="IPR013325">
    <property type="entry name" value="RNA_pol_sigma_r2"/>
</dbReference>
<keyword evidence="4" id="KW-0238">DNA-binding</keyword>
<dbReference type="SUPFAM" id="SSF88659">
    <property type="entry name" value="Sigma3 and sigma4 domains of RNA polymerase sigma factors"/>
    <property type="match status" value="1"/>
</dbReference>
<keyword evidence="2" id="KW-0805">Transcription regulation</keyword>
<dbReference type="InterPro" id="IPR007627">
    <property type="entry name" value="RNA_pol_sigma70_r2"/>
</dbReference>
<dbReference type="SUPFAM" id="SSF88946">
    <property type="entry name" value="Sigma2 domain of RNA polymerase sigma factors"/>
    <property type="match status" value="1"/>
</dbReference>
<keyword evidence="9" id="KW-1185">Reference proteome</keyword>
<keyword evidence="3" id="KW-0731">Sigma factor</keyword>
<dbReference type="InterPro" id="IPR039425">
    <property type="entry name" value="RNA_pol_sigma-70-like"/>
</dbReference>
<evidence type="ECO:0000256" key="2">
    <source>
        <dbReference type="ARBA" id="ARBA00023015"/>
    </source>
</evidence>
<gene>
    <name evidence="8" type="ORF">C8N34_10696</name>
</gene>
<name>A0A2T6B1F9_9RHOB</name>
<feature type="domain" description="RNA polymerase sigma factor 70 region 4 type 2" evidence="7">
    <location>
        <begin position="128"/>
        <end position="179"/>
    </location>
</feature>
<dbReference type="GO" id="GO:0006352">
    <property type="term" value="P:DNA-templated transcription initiation"/>
    <property type="evidence" value="ECO:0007669"/>
    <property type="project" value="InterPro"/>
</dbReference>
<comment type="caution">
    <text evidence="8">The sequence shown here is derived from an EMBL/GenBank/DDBJ whole genome shotgun (WGS) entry which is preliminary data.</text>
</comment>